<evidence type="ECO:0000313" key="4">
    <source>
        <dbReference type="Proteomes" id="UP000071859"/>
    </source>
</evidence>
<dbReference type="Gene3D" id="3.40.390.10">
    <property type="entry name" value="Collagenase (Catalytic Domain)"/>
    <property type="match status" value="1"/>
</dbReference>
<dbReference type="GO" id="GO:0008270">
    <property type="term" value="F:zinc ion binding"/>
    <property type="evidence" value="ECO:0007669"/>
    <property type="project" value="InterPro"/>
</dbReference>
<dbReference type="InterPro" id="IPR011044">
    <property type="entry name" value="Quino_amine_DH_bsu"/>
</dbReference>
<dbReference type="PROSITE" id="PS51257">
    <property type="entry name" value="PROKAR_LIPOPROTEIN"/>
    <property type="match status" value="1"/>
</dbReference>
<dbReference type="PANTHER" id="PTHR47197">
    <property type="entry name" value="PROTEIN NIRF"/>
    <property type="match status" value="1"/>
</dbReference>
<dbReference type="AlphaFoldDB" id="A0A158D4C4"/>
<feature type="signal peptide" evidence="1">
    <location>
        <begin position="1"/>
        <end position="17"/>
    </location>
</feature>
<evidence type="ECO:0000256" key="1">
    <source>
        <dbReference type="SAM" id="SignalP"/>
    </source>
</evidence>
<evidence type="ECO:0000259" key="2">
    <source>
        <dbReference type="SMART" id="SM00235"/>
    </source>
</evidence>
<dbReference type="InterPro" id="IPR015943">
    <property type="entry name" value="WD40/YVTN_repeat-like_dom_sf"/>
</dbReference>
<sequence length="578" mass="62099">MRRISALVLALSSGVLISGCGGDAGSDTLGSNAKGATAQPASQQEATTKGYALSTVIWDRVPIGVCWDMTNADFARYATERNWSRLAVQETWEQNSGAQFTGWQQCTNDSNYYGIRISVEDIATNGPHTYGLGAMLNNEKGGMSLDFTFRNWSPSCQGREEYCIRRVAAHEFGHALGFAHEQNRPDTPSTCTEPAQGTSGDTMIGAWDLASIMNYCNPEWNGDGKLSVTDIEMAQKYYGPPRVNQTIYTLTRAQAPAQVTAYDFASRAAKATIDLSLTGDYKQVDRMFPGVDGKRLYVLLQRSPTSTDLATIDTATNKVLHVTPISPLLSTVTTGYDIQPALDGTQVYLANGNVVSIIDGDSGKLLRQIVLPEAYSLVRIATAKNDGANLYALSNEPGAKIEVLRIDLAASFIVGGYPGGSVPATSGDQFAVTPDAKKAYFVSAASANGEGRLTEMDLESGITRVLSDLPEQKPKFLAAISNAQILFADDNGTSPSPIILYDVTSRAKKTLQASSALPDHVQYDPSSQSILLERSGNWSVNQLKQGTNGKYRSTDLGLRSFTSGSTYSGTAPFVIVAR</sequence>
<dbReference type="GO" id="GO:0006508">
    <property type="term" value="P:proteolysis"/>
    <property type="evidence" value="ECO:0007669"/>
    <property type="project" value="InterPro"/>
</dbReference>
<dbReference type="GO" id="GO:0008237">
    <property type="term" value="F:metallopeptidase activity"/>
    <property type="evidence" value="ECO:0007669"/>
    <property type="project" value="InterPro"/>
</dbReference>
<evidence type="ECO:0000313" key="3">
    <source>
        <dbReference type="EMBL" id="SAK89492.1"/>
    </source>
</evidence>
<dbReference type="InterPro" id="IPR051200">
    <property type="entry name" value="Host-pathogen_enzymatic-act"/>
</dbReference>
<accession>A0A158D4C4</accession>
<dbReference type="SUPFAM" id="SSF55486">
    <property type="entry name" value="Metalloproteases ('zincins'), catalytic domain"/>
    <property type="match status" value="1"/>
</dbReference>
<dbReference type="PANTHER" id="PTHR47197:SF3">
    <property type="entry name" value="DIHYDRO-HEME D1 DEHYDROGENASE"/>
    <property type="match status" value="1"/>
</dbReference>
<comment type="caution">
    <text evidence="3">The sequence shown here is derived from an EMBL/GenBank/DDBJ whole genome shotgun (WGS) entry which is preliminary data.</text>
</comment>
<dbReference type="EMBL" id="FCOX02000027">
    <property type="protein sequence ID" value="SAK89492.1"/>
    <property type="molecule type" value="Genomic_DNA"/>
</dbReference>
<name>A0A158D4C4_9BURK</name>
<keyword evidence="1" id="KW-0732">Signal</keyword>
<gene>
    <name evidence="3" type="ORF">AWB78_04719</name>
</gene>
<feature type="domain" description="Peptidase metallopeptidase" evidence="2">
    <location>
        <begin position="54"/>
        <end position="211"/>
    </location>
</feature>
<keyword evidence="4" id="KW-1185">Reference proteome</keyword>
<reference evidence="3" key="1">
    <citation type="submission" date="2016-01" db="EMBL/GenBank/DDBJ databases">
        <authorList>
            <person name="Peeters C."/>
        </authorList>
    </citation>
    <scope>NUCLEOTIDE SEQUENCE</scope>
    <source>
        <strain evidence="3">LMG 29321</strain>
    </source>
</reference>
<feature type="chain" id="PRO_5007623736" description="Peptidase metallopeptidase domain-containing protein" evidence="1">
    <location>
        <begin position="18"/>
        <end position="578"/>
    </location>
</feature>
<dbReference type="InterPro" id="IPR006026">
    <property type="entry name" value="Peptidase_Metallo"/>
</dbReference>
<dbReference type="InterPro" id="IPR024079">
    <property type="entry name" value="MetalloPept_cat_dom_sf"/>
</dbReference>
<dbReference type="Gene3D" id="2.130.10.10">
    <property type="entry name" value="YVTN repeat-like/Quinoprotein amine dehydrogenase"/>
    <property type="match status" value="1"/>
</dbReference>
<proteinExistence type="predicted"/>
<dbReference type="Proteomes" id="UP000071859">
    <property type="component" value="Unassembled WGS sequence"/>
</dbReference>
<organism evidence="3 4">
    <name type="scientific">Caballeronia calidae</name>
    <dbReference type="NCBI Taxonomy" id="1777139"/>
    <lineage>
        <taxon>Bacteria</taxon>
        <taxon>Pseudomonadati</taxon>
        <taxon>Pseudomonadota</taxon>
        <taxon>Betaproteobacteria</taxon>
        <taxon>Burkholderiales</taxon>
        <taxon>Burkholderiaceae</taxon>
        <taxon>Caballeronia</taxon>
    </lineage>
</organism>
<protein>
    <recommendedName>
        <fullName evidence="2">Peptidase metallopeptidase domain-containing protein</fullName>
    </recommendedName>
</protein>
<dbReference type="SMART" id="SM00235">
    <property type="entry name" value="ZnMc"/>
    <property type="match status" value="1"/>
</dbReference>
<dbReference type="SUPFAM" id="SSF50969">
    <property type="entry name" value="YVTN repeat-like/Quinoprotein amine dehydrogenase"/>
    <property type="match status" value="1"/>
</dbReference>